<dbReference type="EMBL" id="JAHQIW010001050">
    <property type="protein sequence ID" value="KAJ1351330.1"/>
    <property type="molecule type" value="Genomic_DNA"/>
</dbReference>
<dbReference type="AlphaFoldDB" id="A0AAD5M374"/>
<gene>
    <name evidence="1" type="ORF">KIN20_007316</name>
</gene>
<accession>A0AAD5M374</accession>
<name>A0AAD5M374_PARTN</name>
<dbReference type="Proteomes" id="UP001196413">
    <property type="component" value="Unassembled WGS sequence"/>
</dbReference>
<reference evidence="1" key="1">
    <citation type="submission" date="2021-06" db="EMBL/GenBank/DDBJ databases">
        <title>Parelaphostrongylus tenuis whole genome reference sequence.</title>
        <authorList>
            <person name="Garwood T.J."/>
            <person name="Larsen P.A."/>
            <person name="Fountain-Jones N.M."/>
            <person name="Garbe J.R."/>
            <person name="Macchietto M.G."/>
            <person name="Kania S.A."/>
            <person name="Gerhold R.W."/>
            <person name="Richards J.E."/>
            <person name="Wolf T.M."/>
        </authorList>
    </citation>
    <scope>NUCLEOTIDE SEQUENCE</scope>
    <source>
        <strain evidence="1">MNPRO001-30</strain>
        <tissue evidence="1">Meninges</tissue>
    </source>
</reference>
<keyword evidence="2" id="KW-1185">Reference proteome</keyword>
<evidence type="ECO:0000313" key="2">
    <source>
        <dbReference type="Proteomes" id="UP001196413"/>
    </source>
</evidence>
<protein>
    <submittedName>
        <fullName evidence="1">Uncharacterized protein</fullName>
    </submittedName>
</protein>
<comment type="caution">
    <text evidence="1">The sequence shown here is derived from an EMBL/GenBank/DDBJ whole genome shotgun (WGS) entry which is preliminary data.</text>
</comment>
<organism evidence="1 2">
    <name type="scientific">Parelaphostrongylus tenuis</name>
    <name type="common">Meningeal worm</name>
    <dbReference type="NCBI Taxonomy" id="148309"/>
    <lineage>
        <taxon>Eukaryota</taxon>
        <taxon>Metazoa</taxon>
        <taxon>Ecdysozoa</taxon>
        <taxon>Nematoda</taxon>
        <taxon>Chromadorea</taxon>
        <taxon>Rhabditida</taxon>
        <taxon>Rhabditina</taxon>
        <taxon>Rhabditomorpha</taxon>
        <taxon>Strongyloidea</taxon>
        <taxon>Metastrongylidae</taxon>
        <taxon>Parelaphostrongylus</taxon>
    </lineage>
</organism>
<sequence length="136" mass="15132">MDALGRHDKLANIGVGLNESVANYARNDVKTCVIVGYTITTTMFHHYQWVGYAGMTCVAVKGMNYMPIDPLHFSISGTLTVRAVSIYPQQLFLVNKITCSDFMPHHGDWKGDVATVVNRVFRMIIPGPFGSHCPRQ</sequence>
<proteinExistence type="predicted"/>
<evidence type="ECO:0000313" key="1">
    <source>
        <dbReference type="EMBL" id="KAJ1351330.1"/>
    </source>
</evidence>